<evidence type="ECO:0000259" key="2">
    <source>
        <dbReference type="SMART" id="SM00849"/>
    </source>
</evidence>
<accession>A0A316IAL0</accession>
<keyword evidence="1" id="KW-0732">Signal</keyword>
<feature type="domain" description="Metallo-beta-lactamase" evidence="2">
    <location>
        <begin position="50"/>
        <end position="260"/>
    </location>
</feature>
<comment type="caution">
    <text evidence="3">The sequence shown here is derived from an EMBL/GenBank/DDBJ whole genome shotgun (WGS) entry which is preliminary data.</text>
</comment>
<dbReference type="EMBL" id="QGHC01000004">
    <property type="protein sequence ID" value="PWK89826.1"/>
    <property type="molecule type" value="Genomic_DNA"/>
</dbReference>
<proteinExistence type="predicted"/>
<protein>
    <submittedName>
        <fullName evidence="3">Metallo-beta-lactamase class B</fullName>
    </submittedName>
</protein>
<evidence type="ECO:0000313" key="3">
    <source>
        <dbReference type="EMBL" id="PWK89826.1"/>
    </source>
</evidence>
<organism evidence="3 4">
    <name type="scientific">Fulvimonas soli</name>
    <dbReference type="NCBI Taxonomy" id="155197"/>
    <lineage>
        <taxon>Bacteria</taxon>
        <taxon>Pseudomonadati</taxon>
        <taxon>Pseudomonadota</taxon>
        <taxon>Gammaproteobacteria</taxon>
        <taxon>Lysobacterales</taxon>
        <taxon>Rhodanobacteraceae</taxon>
        <taxon>Fulvimonas</taxon>
    </lineage>
</organism>
<name>A0A316IAL0_9GAMM</name>
<dbReference type="PANTHER" id="PTHR42951:SF17">
    <property type="entry name" value="METALLO-BETA-LACTAMASE DOMAIN-CONTAINING PROTEIN"/>
    <property type="match status" value="1"/>
</dbReference>
<dbReference type="PANTHER" id="PTHR42951">
    <property type="entry name" value="METALLO-BETA-LACTAMASE DOMAIN-CONTAINING"/>
    <property type="match status" value="1"/>
</dbReference>
<feature type="chain" id="PRO_5016293939" evidence="1">
    <location>
        <begin position="22"/>
        <end position="314"/>
    </location>
</feature>
<keyword evidence="4" id="KW-1185">Reference proteome</keyword>
<dbReference type="InterPro" id="IPR050855">
    <property type="entry name" value="NDM-1-like"/>
</dbReference>
<gene>
    <name evidence="3" type="ORF">C7456_104179</name>
</gene>
<dbReference type="Proteomes" id="UP000245812">
    <property type="component" value="Unassembled WGS sequence"/>
</dbReference>
<dbReference type="Gene3D" id="3.60.15.10">
    <property type="entry name" value="Ribonuclease Z/Hydroxyacylglutathione hydrolase-like"/>
    <property type="match status" value="1"/>
</dbReference>
<dbReference type="Pfam" id="PF00753">
    <property type="entry name" value="Lactamase_B"/>
    <property type="match status" value="1"/>
</dbReference>
<evidence type="ECO:0000313" key="4">
    <source>
        <dbReference type="Proteomes" id="UP000245812"/>
    </source>
</evidence>
<dbReference type="SUPFAM" id="SSF56281">
    <property type="entry name" value="Metallo-hydrolase/oxidoreductase"/>
    <property type="match status" value="1"/>
</dbReference>
<sequence>MRLGHCLAILLLAVASSAAMAAGPHANPAWTAPQRPFRIYGNTWYVGTRGLGAILVTSPQGHVLIDGTLPENAPLVEANIRALGFRLHDVRAILNSHAHVDHAGAIAALARDTAAGATSVGAASGRDSHEPGATVYASTAGARALRAGGDDPDDPQYGEIPHYPPVPAARAVADGGTVRVGELVLTEHDTPGHTPGAATWTWRSCEDGRCLSMVYADSLSAFAGDRYRYGDPAHPQRVAAFRRSLATLAALPCDVLMTPHPEASDLLARAAAHARGARPDPLVDGSACRRYAAKMQAMLDARLAKERAADRGRK</sequence>
<evidence type="ECO:0000256" key="1">
    <source>
        <dbReference type="SAM" id="SignalP"/>
    </source>
</evidence>
<dbReference type="SMART" id="SM00849">
    <property type="entry name" value="Lactamase_B"/>
    <property type="match status" value="1"/>
</dbReference>
<reference evidence="3 4" key="1">
    <citation type="submission" date="2018-05" db="EMBL/GenBank/DDBJ databases">
        <title>Genomic Encyclopedia of Type Strains, Phase IV (KMG-IV): sequencing the most valuable type-strain genomes for metagenomic binning, comparative biology and taxonomic classification.</title>
        <authorList>
            <person name="Goeker M."/>
        </authorList>
    </citation>
    <scope>NUCLEOTIDE SEQUENCE [LARGE SCALE GENOMIC DNA]</scope>
    <source>
        <strain evidence="3 4">DSM 14263</strain>
    </source>
</reference>
<dbReference type="RefSeq" id="WP_109722943.1">
    <property type="nucleotide sequence ID" value="NZ_MSZV01000007.1"/>
</dbReference>
<feature type="signal peptide" evidence="1">
    <location>
        <begin position="1"/>
        <end position="21"/>
    </location>
</feature>
<dbReference type="OrthoDB" id="9773738at2"/>
<dbReference type="CDD" id="cd16290">
    <property type="entry name" value="AIM-1_SMB-1-like_MBL-B3"/>
    <property type="match status" value="1"/>
</dbReference>
<dbReference type="InterPro" id="IPR036866">
    <property type="entry name" value="RibonucZ/Hydroxyglut_hydro"/>
</dbReference>
<dbReference type="InterPro" id="IPR001279">
    <property type="entry name" value="Metallo-B-lactamas"/>
</dbReference>
<dbReference type="AlphaFoldDB" id="A0A316IAL0"/>